<accession>A0A7J6PNV6</accession>
<dbReference type="OrthoDB" id="10681198at2759"/>
<dbReference type="Proteomes" id="UP000541610">
    <property type="component" value="Unassembled WGS sequence"/>
</dbReference>
<protein>
    <recommendedName>
        <fullName evidence="1">CKK domain-containing protein</fullName>
    </recommendedName>
</protein>
<evidence type="ECO:0000313" key="2">
    <source>
        <dbReference type="EMBL" id="KAF4697406.1"/>
    </source>
</evidence>
<comment type="caution">
    <text evidence="2">The sequence shown here is derived from an EMBL/GenBank/DDBJ whole genome shotgun (WGS) entry which is preliminary data.</text>
</comment>
<dbReference type="PROSITE" id="PS51508">
    <property type="entry name" value="CKK"/>
    <property type="match status" value="1"/>
</dbReference>
<evidence type="ECO:0000259" key="1">
    <source>
        <dbReference type="PROSITE" id="PS51508"/>
    </source>
</evidence>
<dbReference type="Gene3D" id="3.10.20.360">
    <property type="entry name" value="CKK domain"/>
    <property type="match status" value="1"/>
</dbReference>
<reference evidence="2 3" key="1">
    <citation type="submission" date="2020-04" db="EMBL/GenBank/DDBJ databases">
        <title>Perkinsus olseni comparative genomics.</title>
        <authorList>
            <person name="Bogema D.R."/>
        </authorList>
    </citation>
    <scope>NUCLEOTIDE SEQUENCE [LARGE SCALE GENOMIC DNA]</scope>
    <source>
        <strain evidence="2">00978-12</strain>
    </source>
</reference>
<dbReference type="InterPro" id="IPR038209">
    <property type="entry name" value="CKK_dom_sf"/>
</dbReference>
<organism evidence="2 3">
    <name type="scientific">Perkinsus olseni</name>
    <name type="common">Perkinsus atlanticus</name>
    <dbReference type="NCBI Taxonomy" id="32597"/>
    <lineage>
        <taxon>Eukaryota</taxon>
        <taxon>Sar</taxon>
        <taxon>Alveolata</taxon>
        <taxon>Perkinsozoa</taxon>
        <taxon>Perkinsea</taxon>
        <taxon>Perkinsida</taxon>
        <taxon>Perkinsidae</taxon>
        <taxon>Perkinsus</taxon>
    </lineage>
</organism>
<sequence>MVAVGKLAAESPAIARPTKPVGEALYGFDSEDQAFKRLHSVSSSPAILKEHHISKAYRYTSTTRSFREIPGHRALDAATDAVSSHHNVGYSPSPVIHERRHLDPPHKVLFDGIHNLRHGV</sequence>
<evidence type="ECO:0000313" key="3">
    <source>
        <dbReference type="Proteomes" id="UP000541610"/>
    </source>
</evidence>
<name>A0A7J6PNV6_PEROL</name>
<feature type="domain" description="CKK" evidence="1">
    <location>
        <begin position="1"/>
        <end position="99"/>
    </location>
</feature>
<dbReference type="EMBL" id="JABANP010000003">
    <property type="protein sequence ID" value="KAF4697406.1"/>
    <property type="molecule type" value="Genomic_DNA"/>
</dbReference>
<dbReference type="AlphaFoldDB" id="A0A7J6PNV6"/>
<dbReference type="GO" id="GO:0008017">
    <property type="term" value="F:microtubule binding"/>
    <property type="evidence" value="ECO:0007669"/>
    <property type="project" value="InterPro"/>
</dbReference>
<gene>
    <name evidence="2" type="ORF">FOZ60_007492</name>
</gene>
<dbReference type="InterPro" id="IPR014797">
    <property type="entry name" value="CKK_CAMSAP"/>
</dbReference>
<proteinExistence type="predicted"/>